<feature type="compositionally biased region" description="Low complexity" evidence="1">
    <location>
        <begin position="318"/>
        <end position="337"/>
    </location>
</feature>
<protein>
    <submittedName>
        <fullName evidence="3">Uncharacterized protein LOC118429512</fullName>
    </submittedName>
</protein>
<feature type="region of interest" description="Disordered" evidence="1">
    <location>
        <begin position="469"/>
        <end position="539"/>
    </location>
</feature>
<proteinExistence type="predicted"/>
<reference evidence="2" key="1">
    <citation type="journal article" date="2020" name="Nat. Ecol. Evol.">
        <title>Deeply conserved synteny resolves early events in vertebrate evolution.</title>
        <authorList>
            <person name="Simakov O."/>
            <person name="Marletaz F."/>
            <person name="Yue J.X."/>
            <person name="O'Connell B."/>
            <person name="Jenkins J."/>
            <person name="Brandt A."/>
            <person name="Calef R."/>
            <person name="Tung C.H."/>
            <person name="Huang T.K."/>
            <person name="Schmutz J."/>
            <person name="Satoh N."/>
            <person name="Yu J.K."/>
            <person name="Putnam N.H."/>
            <person name="Green R.E."/>
            <person name="Rokhsar D.S."/>
        </authorList>
    </citation>
    <scope>NUCLEOTIDE SEQUENCE [LARGE SCALE GENOMIC DNA]</scope>
    <source>
        <strain evidence="2">S238N-H82</strain>
    </source>
</reference>
<dbReference type="GeneID" id="118429512"/>
<sequence length="653" mass="73625">MTSNCFCSIVPRWRRRGRLSPVESNVNLIGGDKGGCCVSFLRGQNVRRPCQSNAMTSAEIRGTLYGKVRRYLATTKKQVRFNVNLLSDHEEDLIKELQLWKIQQCDPDDFRPAESEVWLERYDGLHQLPPVLMAEGEFWDFVFSDRWDEYSSLRISEGALLQRLIEVFFGLKRQGKLHEFETEILEAKTKGQMMYDTRLAFIYYGLASGRRQDKDDDELTTTCPQTSPHLAIFRSDPLLVERSVENLVSFLSKRSMSWPSDLATAASTSSKLRNQSQSLTGGSTPFNLDNAASAINDTKSLASSTCGSSNGKQTTADSITSQQGTSSSFSYTSSSTPDTFSFSSGTSSFSKESSSEIDLNFVAGGSRGKFVCFDVASLLKPESSSAFVPPRPASPHPSKHSRQSGSRSEQSHREHAHCYPRLPPTFGTPRKDEAPILVLKNPEDKEKNVEGLPQKAKVLDIVTRLKEAQRLKKSRREAVAAEESDSIEQIQTPEDDLHPTPPRSILRQYDNNNCLPENSSPEVSASSDEETPPFHALNRTYSFDKLRERRYPSKEPEESLLEEEVDERRLPELNVLLGHYALCRRRPIAKNTRSTKKDFFKRMKEEDFVDGCLKALEEFVVRKEQAVVHVGRTVVRVITTITINKVPLLVRRS</sequence>
<evidence type="ECO:0000313" key="2">
    <source>
        <dbReference type="Proteomes" id="UP000001554"/>
    </source>
</evidence>
<feature type="compositionally biased region" description="Polar residues" evidence="1">
    <location>
        <begin position="509"/>
        <end position="526"/>
    </location>
</feature>
<evidence type="ECO:0000313" key="3">
    <source>
        <dbReference type="RefSeq" id="XP_035695903.1"/>
    </source>
</evidence>
<dbReference type="OrthoDB" id="6158674at2759"/>
<name>A0A9J7M822_BRAFL</name>
<dbReference type="KEGG" id="bfo:118429512"/>
<feature type="compositionally biased region" description="Polar residues" evidence="1">
    <location>
        <begin position="302"/>
        <end position="317"/>
    </location>
</feature>
<feature type="region of interest" description="Disordered" evidence="1">
    <location>
        <begin position="383"/>
        <end position="431"/>
    </location>
</feature>
<organism evidence="2 3">
    <name type="scientific">Branchiostoma floridae</name>
    <name type="common">Florida lancelet</name>
    <name type="synonym">Amphioxus</name>
    <dbReference type="NCBI Taxonomy" id="7739"/>
    <lineage>
        <taxon>Eukaryota</taxon>
        <taxon>Metazoa</taxon>
        <taxon>Chordata</taxon>
        <taxon>Cephalochordata</taxon>
        <taxon>Leptocardii</taxon>
        <taxon>Amphioxiformes</taxon>
        <taxon>Branchiostomatidae</taxon>
        <taxon>Branchiostoma</taxon>
    </lineage>
</organism>
<dbReference type="Proteomes" id="UP000001554">
    <property type="component" value="Chromosome 13"/>
</dbReference>
<gene>
    <name evidence="3" type="primary">LOC118429512</name>
</gene>
<keyword evidence="2" id="KW-1185">Reference proteome</keyword>
<reference evidence="3" key="2">
    <citation type="submission" date="2025-08" db="UniProtKB">
        <authorList>
            <consortium name="RefSeq"/>
        </authorList>
    </citation>
    <scope>IDENTIFICATION</scope>
    <source>
        <strain evidence="3">S238N-H82</strain>
        <tissue evidence="3">Testes</tissue>
    </source>
</reference>
<feature type="region of interest" description="Disordered" evidence="1">
    <location>
        <begin position="302"/>
        <end position="337"/>
    </location>
</feature>
<dbReference type="AlphaFoldDB" id="A0A9J7M822"/>
<evidence type="ECO:0000256" key="1">
    <source>
        <dbReference type="SAM" id="MobiDB-lite"/>
    </source>
</evidence>
<accession>A0A9J7M822</accession>
<dbReference type="RefSeq" id="XP_035695903.1">
    <property type="nucleotide sequence ID" value="XM_035840010.1"/>
</dbReference>